<feature type="region of interest" description="Disordered" evidence="1">
    <location>
        <begin position="147"/>
        <end position="179"/>
    </location>
</feature>
<proteinExistence type="predicted"/>
<organism evidence="3 4">
    <name type="scientific">Humibacillus xanthopallidus</name>
    <dbReference type="NCBI Taxonomy" id="412689"/>
    <lineage>
        <taxon>Bacteria</taxon>
        <taxon>Bacillati</taxon>
        <taxon>Actinomycetota</taxon>
        <taxon>Actinomycetes</taxon>
        <taxon>Micrococcales</taxon>
        <taxon>Intrasporangiaceae</taxon>
        <taxon>Humibacillus</taxon>
    </lineage>
</organism>
<dbReference type="GO" id="GO:0016020">
    <property type="term" value="C:membrane"/>
    <property type="evidence" value="ECO:0007669"/>
    <property type="project" value="InterPro"/>
</dbReference>
<dbReference type="AlphaFoldDB" id="A0A543HIG2"/>
<reference evidence="3 4" key="1">
    <citation type="submission" date="2019-06" db="EMBL/GenBank/DDBJ databases">
        <title>Genome sequencing of plant associated microbes to promote plant fitness in Sorghum bicolor and Oryza sativa.</title>
        <authorList>
            <person name="Coleman-Derr D."/>
        </authorList>
    </citation>
    <scope>NUCLEOTIDE SEQUENCE [LARGE SCALE GENOMIC DNA]</scope>
    <source>
        <strain evidence="3 4">KV-663</strain>
    </source>
</reference>
<keyword evidence="2" id="KW-1133">Transmembrane helix</keyword>
<name>A0A543HIG2_9MICO</name>
<dbReference type="OrthoDB" id="9792788at2"/>
<dbReference type="InterPro" id="IPR007313">
    <property type="entry name" value="FxsA"/>
</dbReference>
<gene>
    <name evidence="3" type="ORF">FBY41_3457</name>
</gene>
<dbReference type="RefSeq" id="WP_141845481.1">
    <property type="nucleotide sequence ID" value="NZ_VFPM01000003.1"/>
</dbReference>
<sequence length="179" mass="19289">MTTAPGARRRRLRPTRVAAVLLLLVPILEIMVMIAVGQAIGGWWTFLLVIATSALGAWLIMREGGRAWRALGQALREGRMPARELADGVVVLVGGTLLLIPGFITDVAGLLLVLPFTRPVARALLASVIGRHLVAQVEVFGSTTTVADRPAWEQQEPPRGPQRSESSSEVVEGEIIDED</sequence>
<dbReference type="Pfam" id="PF04186">
    <property type="entry name" value="FxsA"/>
    <property type="match status" value="1"/>
</dbReference>
<protein>
    <submittedName>
        <fullName evidence="3">UPF0716 protein FxsA</fullName>
    </submittedName>
</protein>
<evidence type="ECO:0000313" key="4">
    <source>
        <dbReference type="Proteomes" id="UP000316747"/>
    </source>
</evidence>
<dbReference type="NCBIfam" id="NF008528">
    <property type="entry name" value="PRK11463.1-2"/>
    <property type="match status" value="1"/>
</dbReference>
<accession>A0A543HIG2</accession>
<dbReference type="PANTHER" id="PTHR35335">
    <property type="entry name" value="UPF0716 PROTEIN FXSA"/>
    <property type="match status" value="1"/>
</dbReference>
<evidence type="ECO:0000256" key="1">
    <source>
        <dbReference type="SAM" id="MobiDB-lite"/>
    </source>
</evidence>
<feature type="transmembrane region" description="Helical" evidence="2">
    <location>
        <begin position="89"/>
        <end position="114"/>
    </location>
</feature>
<evidence type="ECO:0000256" key="2">
    <source>
        <dbReference type="SAM" id="Phobius"/>
    </source>
</evidence>
<feature type="transmembrane region" description="Helical" evidence="2">
    <location>
        <begin position="42"/>
        <end position="61"/>
    </location>
</feature>
<keyword evidence="4" id="KW-1185">Reference proteome</keyword>
<comment type="caution">
    <text evidence="3">The sequence shown here is derived from an EMBL/GenBank/DDBJ whole genome shotgun (WGS) entry which is preliminary data.</text>
</comment>
<keyword evidence="2" id="KW-0812">Transmembrane</keyword>
<dbReference type="EMBL" id="VFPM01000003">
    <property type="protein sequence ID" value="TQM58100.1"/>
    <property type="molecule type" value="Genomic_DNA"/>
</dbReference>
<dbReference type="PANTHER" id="PTHR35335:SF1">
    <property type="entry name" value="UPF0716 PROTEIN FXSA"/>
    <property type="match status" value="1"/>
</dbReference>
<feature type="transmembrane region" description="Helical" evidence="2">
    <location>
        <begin position="17"/>
        <end position="36"/>
    </location>
</feature>
<evidence type="ECO:0000313" key="3">
    <source>
        <dbReference type="EMBL" id="TQM58100.1"/>
    </source>
</evidence>
<dbReference type="Proteomes" id="UP000316747">
    <property type="component" value="Unassembled WGS sequence"/>
</dbReference>
<keyword evidence="2" id="KW-0472">Membrane</keyword>